<proteinExistence type="predicted"/>
<feature type="compositionally biased region" description="Low complexity" evidence="2">
    <location>
        <begin position="284"/>
        <end position="294"/>
    </location>
</feature>
<feature type="coiled-coil region" evidence="1">
    <location>
        <begin position="83"/>
        <end position="110"/>
    </location>
</feature>
<evidence type="ECO:0000256" key="1">
    <source>
        <dbReference type="SAM" id="Coils"/>
    </source>
</evidence>
<keyword evidence="4" id="KW-1185">Reference proteome</keyword>
<keyword evidence="1" id="KW-0175">Coiled coil</keyword>
<dbReference type="PANTHER" id="PTHR39472:SF1">
    <property type="entry name" value="EXPRESSED PROTEIN"/>
    <property type="match status" value="1"/>
</dbReference>
<reference evidence="3" key="1">
    <citation type="submission" date="2016-06" db="EMBL/GenBank/DDBJ databases">
        <title>Draft Genome sequence of the fungus Inonotus baumii.</title>
        <authorList>
            <person name="Zhu H."/>
            <person name="Lin W."/>
        </authorList>
    </citation>
    <scope>NUCLEOTIDE SEQUENCE</scope>
    <source>
        <strain evidence="3">821</strain>
    </source>
</reference>
<sequence>MAIMDDNYERDLMKLWALVVDLSEQLSHTKSQADALRSHSMVLKAQALHSETGFVLRRFNLHLSQEEYDAELERMNNTLSTENQSLQYDNKQLNSLLKEYEQTLDTVMSTFRKHAHDVQLKELETIRLYEQLLLELETRSLDAQLAADTSVSLLIAKCSRLLRMVLRLMGGEEPAPPTPPSPVSSPSTAPLFTVPNEESATLDKVEARFTPELTEANQPDWALEREIELARLEQENTELRMLLQAADAAATAPLTTLPSSLPKVPVSVIHSRMPPRTRQRLHNSFSSESSSSEFRGGGFYPIQGDPQGMIDMAEEVL</sequence>
<accession>A0A9Q5I292</accession>
<dbReference type="EMBL" id="LNZH02000140">
    <property type="protein sequence ID" value="OCB90179.1"/>
    <property type="molecule type" value="Genomic_DNA"/>
</dbReference>
<dbReference type="AlphaFoldDB" id="A0A9Q5I292"/>
<gene>
    <name evidence="3" type="ORF">A7U60_g2641</name>
</gene>
<feature type="region of interest" description="Disordered" evidence="2">
    <location>
        <begin position="276"/>
        <end position="306"/>
    </location>
</feature>
<comment type="caution">
    <text evidence="3">The sequence shown here is derived from an EMBL/GenBank/DDBJ whole genome shotgun (WGS) entry which is preliminary data.</text>
</comment>
<dbReference type="OrthoDB" id="21214at2759"/>
<evidence type="ECO:0000313" key="4">
    <source>
        <dbReference type="Proteomes" id="UP000757232"/>
    </source>
</evidence>
<dbReference type="Proteomes" id="UP000757232">
    <property type="component" value="Unassembled WGS sequence"/>
</dbReference>
<feature type="coiled-coil region" evidence="1">
    <location>
        <begin position="222"/>
        <end position="249"/>
    </location>
</feature>
<protein>
    <submittedName>
        <fullName evidence="3">Uncharacterized protein</fullName>
    </submittedName>
</protein>
<name>A0A9Q5I292_SANBA</name>
<evidence type="ECO:0000256" key="2">
    <source>
        <dbReference type="SAM" id="MobiDB-lite"/>
    </source>
</evidence>
<dbReference type="PANTHER" id="PTHR39472">
    <property type="entry name" value="EXPRESSED PROTEIN"/>
    <property type="match status" value="1"/>
</dbReference>
<organism evidence="3 4">
    <name type="scientific">Sanghuangporus baumii</name>
    <name type="common">Phellinus baumii</name>
    <dbReference type="NCBI Taxonomy" id="108892"/>
    <lineage>
        <taxon>Eukaryota</taxon>
        <taxon>Fungi</taxon>
        <taxon>Dikarya</taxon>
        <taxon>Basidiomycota</taxon>
        <taxon>Agaricomycotina</taxon>
        <taxon>Agaricomycetes</taxon>
        <taxon>Hymenochaetales</taxon>
        <taxon>Hymenochaetaceae</taxon>
        <taxon>Sanghuangporus</taxon>
    </lineage>
</organism>
<evidence type="ECO:0000313" key="3">
    <source>
        <dbReference type="EMBL" id="OCB90179.1"/>
    </source>
</evidence>